<dbReference type="Gene3D" id="3.80.10.10">
    <property type="entry name" value="Ribonuclease Inhibitor"/>
    <property type="match status" value="1"/>
</dbReference>
<dbReference type="Pfam" id="PF12937">
    <property type="entry name" value="F-box-like"/>
    <property type="match status" value="1"/>
</dbReference>
<accession>A0AA39K9B0</accession>
<dbReference type="AlphaFoldDB" id="A0AA39K9B0"/>
<dbReference type="SUPFAM" id="SSF52047">
    <property type="entry name" value="RNI-like"/>
    <property type="match status" value="1"/>
</dbReference>
<reference evidence="2" key="1">
    <citation type="submission" date="2023-06" db="EMBL/GenBank/DDBJ databases">
        <authorList>
            <consortium name="Lawrence Berkeley National Laboratory"/>
            <person name="Ahrendt S."/>
            <person name="Sahu N."/>
            <person name="Indic B."/>
            <person name="Wong-Bajracharya J."/>
            <person name="Merenyi Z."/>
            <person name="Ke H.-M."/>
            <person name="Monk M."/>
            <person name="Kocsube S."/>
            <person name="Drula E."/>
            <person name="Lipzen A."/>
            <person name="Balint B."/>
            <person name="Henrissat B."/>
            <person name="Andreopoulos B."/>
            <person name="Martin F.M."/>
            <person name="Harder C.B."/>
            <person name="Rigling D."/>
            <person name="Ford K.L."/>
            <person name="Foster G.D."/>
            <person name="Pangilinan J."/>
            <person name="Papanicolaou A."/>
            <person name="Barry K."/>
            <person name="LaButti K."/>
            <person name="Viragh M."/>
            <person name="Koriabine M."/>
            <person name="Yan M."/>
            <person name="Riley R."/>
            <person name="Champramary S."/>
            <person name="Plett K.L."/>
            <person name="Tsai I.J."/>
            <person name="Slot J."/>
            <person name="Sipos G."/>
            <person name="Plett J."/>
            <person name="Nagy L.G."/>
            <person name="Grigoriev I.V."/>
        </authorList>
    </citation>
    <scope>NUCLEOTIDE SEQUENCE</scope>
    <source>
        <strain evidence="2">FPL87.14</strain>
    </source>
</reference>
<name>A0AA39K9B0_9AGAR</name>
<dbReference type="Proteomes" id="UP001175226">
    <property type="component" value="Unassembled WGS sequence"/>
</dbReference>
<feature type="domain" description="F-box" evidence="1">
    <location>
        <begin position="7"/>
        <end position="61"/>
    </location>
</feature>
<dbReference type="EMBL" id="JAUEPT010000001">
    <property type="protein sequence ID" value="KAK0456762.1"/>
    <property type="molecule type" value="Genomic_DNA"/>
</dbReference>
<evidence type="ECO:0000313" key="2">
    <source>
        <dbReference type="EMBL" id="KAK0456762.1"/>
    </source>
</evidence>
<comment type="caution">
    <text evidence="2">The sequence shown here is derived from an EMBL/GenBank/DDBJ whole genome shotgun (WGS) entry which is preliminary data.</text>
</comment>
<keyword evidence="3" id="KW-1185">Reference proteome</keyword>
<protein>
    <recommendedName>
        <fullName evidence="1">F-box domain-containing protein</fullName>
    </recommendedName>
</protein>
<dbReference type="InterPro" id="IPR032675">
    <property type="entry name" value="LRR_dom_sf"/>
</dbReference>
<evidence type="ECO:0000259" key="1">
    <source>
        <dbReference type="Pfam" id="PF12937"/>
    </source>
</evidence>
<sequence>MSSISKINQLPDELLALIYATGLRELTSDEHQPLLALICSVCRHWRDVAIGASELWTTICITLGRHRPATQAFLEKSKGRLIDVYIKALDIIDHSILAREAAMITAVTAPHISRVRTLAMGLSQFKLYTILSDAYRSISATNLTSLSIHLSRDIWKFGTFPPLFANTNSLCHFDTQGNFLNVVPSRTSLTTLELGNYTPTHIELQDLFNTSPYLETLILHGFDVVGPLDLSSEADVPPTTITAPTTLKSLAVNLYRPHSDSTTSCCVLGSLCIPNLEYLEVVGTSVLDIGIDLKVHFGQLDKLRTLRIQHCTVSPADEEFLLSLKELRRLELVDMSPEDMRHIAEPPSSSFSFPRLSSVFFSTTGGYMDSPYRLLQLAERCVAAGCPRFTLEVEEGRSGEFFKAIESCIQDGHVCVIESDCSSGLIRRDAAGIDSRAFWDEDEDIFEGEIDVEGWGFEFEDDGWDEEEDDAFEFDEEG</sequence>
<dbReference type="InterPro" id="IPR001810">
    <property type="entry name" value="F-box_dom"/>
</dbReference>
<gene>
    <name evidence="2" type="ORF">EV421DRAFT_2029220</name>
</gene>
<organism evidence="2 3">
    <name type="scientific">Armillaria borealis</name>
    <dbReference type="NCBI Taxonomy" id="47425"/>
    <lineage>
        <taxon>Eukaryota</taxon>
        <taxon>Fungi</taxon>
        <taxon>Dikarya</taxon>
        <taxon>Basidiomycota</taxon>
        <taxon>Agaricomycotina</taxon>
        <taxon>Agaricomycetes</taxon>
        <taxon>Agaricomycetidae</taxon>
        <taxon>Agaricales</taxon>
        <taxon>Marasmiineae</taxon>
        <taxon>Physalacriaceae</taxon>
        <taxon>Armillaria</taxon>
    </lineage>
</organism>
<evidence type="ECO:0000313" key="3">
    <source>
        <dbReference type="Proteomes" id="UP001175226"/>
    </source>
</evidence>
<proteinExistence type="predicted"/>
<dbReference type="Gene3D" id="1.20.1280.50">
    <property type="match status" value="1"/>
</dbReference>